<dbReference type="Gene3D" id="3.40.50.300">
    <property type="entry name" value="P-loop containing nucleotide triphosphate hydrolases"/>
    <property type="match status" value="1"/>
</dbReference>
<dbReference type="CDD" id="cd03293">
    <property type="entry name" value="ABC_NrtD_SsuB_transporters"/>
    <property type="match status" value="1"/>
</dbReference>
<evidence type="ECO:0000313" key="7">
    <source>
        <dbReference type="Proteomes" id="UP000187280"/>
    </source>
</evidence>
<evidence type="ECO:0000256" key="4">
    <source>
        <dbReference type="ARBA" id="ARBA00022840"/>
    </source>
</evidence>
<feature type="domain" description="ABC transporter" evidence="5">
    <location>
        <begin position="14"/>
        <end position="243"/>
    </location>
</feature>
<evidence type="ECO:0000256" key="1">
    <source>
        <dbReference type="ARBA" id="ARBA00005417"/>
    </source>
</evidence>
<name>A0A1H4BXJ4_9GAMM</name>
<dbReference type="InterPro" id="IPR050166">
    <property type="entry name" value="ABC_transporter_ATP-bind"/>
</dbReference>
<protein>
    <submittedName>
        <fullName evidence="6">NitT/TauT family transport system ATP-binding protein</fullName>
    </submittedName>
</protein>
<dbReference type="GO" id="GO:0005524">
    <property type="term" value="F:ATP binding"/>
    <property type="evidence" value="ECO:0007669"/>
    <property type="project" value="UniProtKB-KW"/>
</dbReference>
<evidence type="ECO:0000256" key="3">
    <source>
        <dbReference type="ARBA" id="ARBA00022741"/>
    </source>
</evidence>
<dbReference type="SUPFAM" id="SSF52540">
    <property type="entry name" value="P-loop containing nucleoside triphosphate hydrolases"/>
    <property type="match status" value="1"/>
</dbReference>
<dbReference type="Pfam" id="PF00005">
    <property type="entry name" value="ABC_tran"/>
    <property type="match status" value="1"/>
</dbReference>
<dbReference type="PANTHER" id="PTHR42788">
    <property type="entry name" value="TAURINE IMPORT ATP-BINDING PROTEIN-RELATED"/>
    <property type="match status" value="1"/>
</dbReference>
<dbReference type="InterPro" id="IPR017871">
    <property type="entry name" value="ABC_transporter-like_CS"/>
</dbReference>
<keyword evidence="7" id="KW-1185">Reference proteome</keyword>
<organism evidence="6 7">
    <name type="scientific">Lonsdalea quercina</name>
    <dbReference type="NCBI Taxonomy" id="71657"/>
    <lineage>
        <taxon>Bacteria</taxon>
        <taxon>Pseudomonadati</taxon>
        <taxon>Pseudomonadota</taxon>
        <taxon>Gammaproteobacteria</taxon>
        <taxon>Enterobacterales</taxon>
        <taxon>Pectobacteriaceae</taxon>
        <taxon>Lonsdalea</taxon>
    </lineage>
</organism>
<dbReference type="PROSITE" id="PS50893">
    <property type="entry name" value="ABC_TRANSPORTER_2"/>
    <property type="match status" value="1"/>
</dbReference>
<evidence type="ECO:0000313" key="6">
    <source>
        <dbReference type="EMBL" id="SEA52858.1"/>
    </source>
</evidence>
<dbReference type="EMBL" id="FNQS01000005">
    <property type="protein sequence ID" value="SEA52858.1"/>
    <property type="molecule type" value="Genomic_DNA"/>
</dbReference>
<dbReference type="InterPro" id="IPR027417">
    <property type="entry name" value="P-loop_NTPase"/>
</dbReference>
<keyword evidence="2" id="KW-0813">Transport</keyword>
<dbReference type="RefSeq" id="WP_026743340.1">
    <property type="nucleotide sequence ID" value="NZ_FNQS01000005.1"/>
</dbReference>
<sequence length="253" mass="28415">MNTGRHDIARASPLEARGICKTFGELPVLSDVSLTLGQGEILALLGPSGCGKSTLLNILSGLEDADSGTLMIQGEPAARFRHWQRIGYLFQEDRLLPWRTVQQNVNFGLETLRLRPEERRRRVTEALALVELSAFARYWPHQLSGGMRSRVALARSLVTQPEILLMDEPFSKLDLQTRSAMHGEILRIQRLTGMAIVLVTHEVEEAVVLANRVMVFKPNPGRIHHIQHIALSRPRLPTSQAVSEQVRLLRMEV</sequence>
<dbReference type="STRING" id="71657.SAMN02982996_01853"/>
<dbReference type="Proteomes" id="UP000187280">
    <property type="component" value="Unassembled WGS sequence"/>
</dbReference>
<dbReference type="GeneID" id="97764727"/>
<dbReference type="eggNOG" id="COG1116">
    <property type="taxonomic scope" value="Bacteria"/>
</dbReference>
<dbReference type="AlphaFoldDB" id="A0A1H4BXJ4"/>
<dbReference type="PANTHER" id="PTHR42788:SF13">
    <property type="entry name" value="ALIPHATIC SULFONATES IMPORT ATP-BINDING PROTEIN SSUB"/>
    <property type="match status" value="1"/>
</dbReference>
<keyword evidence="3" id="KW-0547">Nucleotide-binding</keyword>
<evidence type="ECO:0000256" key="2">
    <source>
        <dbReference type="ARBA" id="ARBA00022448"/>
    </source>
</evidence>
<gene>
    <name evidence="6" type="ORF">SAMN02982996_01853</name>
</gene>
<dbReference type="PROSITE" id="PS00211">
    <property type="entry name" value="ABC_TRANSPORTER_1"/>
    <property type="match status" value="1"/>
</dbReference>
<dbReference type="SMART" id="SM00382">
    <property type="entry name" value="AAA"/>
    <property type="match status" value="1"/>
</dbReference>
<dbReference type="InterPro" id="IPR003593">
    <property type="entry name" value="AAA+_ATPase"/>
</dbReference>
<evidence type="ECO:0000259" key="5">
    <source>
        <dbReference type="PROSITE" id="PS50893"/>
    </source>
</evidence>
<reference evidence="6 7" key="1">
    <citation type="submission" date="2016-10" db="EMBL/GenBank/DDBJ databases">
        <authorList>
            <person name="de Groot N.N."/>
        </authorList>
    </citation>
    <scope>NUCLEOTIDE SEQUENCE [LARGE SCALE GENOMIC DNA]</scope>
    <source>
        <strain evidence="6 7">ATCC 29281</strain>
    </source>
</reference>
<comment type="similarity">
    <text evidence="1">Belongs to the ABC transporter superfamily.</text>
</comment>
<accession>A0A1H4BXJ4</accession>
<keyword evidence="4 6" id="KW-0067">ATP-binding</keyword>
<proteinExistence type="inferred from homology"/>
<dbReference type="GO" id="GO:0016887">
    <property type="term" value="F:ATP hydrolysis activity"/>
    <property type="evidence" value="ECO:0007669"/>
    <property type="project" value="InterPro"/>
</dbReference>
<dbReference type="InterPro" id="IPR003439">
    <property type="entry name" value="ABC_transporter-like_ATP-bd"/>
</dbReference>